<keyword evidence="2 4" id="KW-0808">Transferase</keyword>
<feature type="domain" description="Glycosyltransferase subfamily 4-like N-terminal" evidence="3">
    <location>
        <begin position="127"/>
        <end position="203"/>
    </location>
</feature>
<dbReference type="PANTHER" id="PTHR12526">
    <property type="entry name" value="GLYCOSYLTRANSFERASE"/>
    <property type="match status" value="1"/>
</dbReference>
<evidence type="ECO:0000313" key="5">
    <source>
        <dbReference type="Proteomes" id="UP001597338"/>
    </source>
</evidence>
<dbReference type="PANTHER" id="PTHR12526:SF637">
    <property type="entry name" value="GLYCOSYLTRANSFERASE EPSF-RELATED"/>
    <property type="match status" value="1"/>
</dbReference>
<reference evidence="5" key="1">
    <citation type="journal article" date="2019" name="Int. J. Syst. Evol. Microbiol.">
        <title>The Global Catalogue of Microorganisms (GCM) 10K type strain sequencing project: providing services to taxonomists for standard genome sequencing and annotation.</title>
        <authorList>
            <consortium name="The Broad Institute Genomics Platform"/>
            <consortium name="The Broad Institute Genome Sequencing Center for Infectious Disease"/>
            <person name="Wu L."/>
            <person name="Ma J."/>
        </authorList>
    </citation>
    <scope>NUCLEOTIDE SEQUENCE [LARGE SCALE GENOMIC DNA]</scope>
    <source>
        <strain evidence="5">CCM 7043</strain>
    </source>
</reference>
<protein>
    <submittedName>
        <fullName evidence="4">Glycosyltransferase</fullName>
        <ecNumber evidence="4">2.4.-.-</ecNumber>
    </submittedName>
</protein>
<keyword evidence="5" id="KW-1185">Reference proteome</keyword>
<evidence type="ECO:0000256" key="2">
    <source>
        <dbReference type="ARBA" id="ARBA00022679"/>
    </source>
</evidence>
<evidence type="ECO:0000259" key="3">
    <source>
        <dbReference type="Pfam" id="PF13439"/>
    </source>
</evidence>
<dbReference type="GO" id="GO:0016757">
    <property type="term" value="F:glycosyltransferase activity"/>
    <property type="evidence" value="ECO:0007669"/>
    <property type="project" value="UniProtKB-KW"/>
</dbReference>
<evidence type="ECO:0000256" key="1">
    <source>
        <dbReference type="ARBA" id="ARBA00022676"/>
    </source>
</evidence>
<dbReference type="InterPro" id="IPR028098">
    <property type="entry name" value="Glyco_trans_4-like_N"/>
</dbReference>
<name>A0ABW4VA96_9MICO</name>
<sequence length="412" mass="44472">MGLTLGTEVVSVIQRNGLRVLSLYEGFFSGGARVLHSTVVAGLHQGGRQQHSVLSLHHEVRREATLQRMEDDPRYRALRAAGVRIGSLGRSTEAGQDPRTFTEAELRAAVRQADGTHVVLSLKEQPLRLVNQDAFPGRPVIACLHRSDPEHQGDALGDLLTAADRGRLAAVVCCAESTRDAYRAAGVPADLLRVVPNGINLARFRPVQGARRLALRGAAGVPSDATVVVYAARYDEMKNPELLLRSARTFLSLEPKGHVLMCGAGMSAANPALRDDLARIFGDRPDLLQRLDLLGVRHDMELVYATADVVALTSTFGEAAPLCLIEGSMCGAVPVTTPVGDAPSIVERIGFVTSFEPAEIAATWIEAAARRAELESARTAVRPRFSHVRMIAGYSSIIERTHREAALRPARV</sequence>
<accession>A0ABW4VA96</accession>
<keyword evidence="1 4" id="KW-0328">Glycosyltransferase</keyword>
<dbReference type="EMBL" id="JBHUHF010000001">
    <property type="protein sequence ID" value="MFD2026786.1"/>
    <property type="molecule type" value="Genomic_DNA"/>
</dbReference>
<comment type="caution">
    <text evidence="4">The sequence shown here is derived from an EMBL/GenBank/DDBJ whole genome shotgun (WGS) entry which is preliminary data.</text>
</comment>
<dbReference type="Pfam" id="PF13439">
    <property type="entry name" value="Glyco_transf_4"/>
    <property type="match status" value="1"/>
</dbReference>
<organism evidence="4 5">
    <name type="scientific">Promicromonospora aerolata</name>
    <dbReference type="NCBI Taxonomy" id="195749"/>
    <lineage>
        <taxon>Bacteria</taxon>
        <taxon>Bacillati</taxon>
        <taxon>Actinomycetota</taxon>
        <taxon>Actinomycetes</taxon>
        <taxon>Micrococcales</taxon>
        <taxon>Promicromonosporaceae</taxon>
        <taxon>Promicromonospora</taxon>
    </lineage>
</organism>
<dbReference type="Gene3D" id="3.40.50.2000">
    <property type="entry name" value="Glycogen Phosphorylase B"/>
    <property type="match status" value="2"/>
</dbReference>
<evidence type="ECO:0000313" key="4">
    <source>
        <dbReference type="EMBL" id="MFD2026786.1"/>
    </source>
</evidence>
<dbReference type="RefSeq" id="WP_377198594.1">
    <property type="nucleotide sequence ID" value="NZ_JBHUHF010000001.1"/>
</dbReference>
<proteinExistence type="predicted"/>
<gene>
    <name evidence="4" type="ORF">ACFSL2_14820</name>
</gene>
<dbReference type="Proteomes" id="UP001597338">
    <property type="component" value="Unassembled WGS sequence"/>
</dbReference>
<dbReference type="SUPFAM" id="SSF53756">
    <property type="entry name" value="UDP-Glycosyltransferase/glycogen phosphorylase"/>
    <property type="match status" value="1"/>
</dbReference>
<dbReference type="Pfam" id="PF13692">
    <property type="entry name" value="Glyco_trans_1_4"/>
    <property type="match status" value="1"/>
</dbReference>
<dbReference type="EC" id="2.4.-.-" evidence="4"/>